<dbReference type="InterPro" id="IPR004111">
    <property type="entry name" value="Repressor_TetR_C"/>
</dbReference>
<dbReference type="InterPro" id="IPR009057">
    <property type="entry name" value="Homeodomain-like_sf"/>
</dbReference>
<evidence type="ECO:0000259" key="6">
    <source>
        <dbReference type="PROSITE" id="PS50977"/>
    </source>
</evidence>
<name>A0A3R9KLB1_9PSEU</name>
<dbReference type="Gene3D" id="1.10.357.10">
    <property type="entry name" value="Tetracycline Repressor, domain 2"/>
    <property type="match status" value="1"/>
</dbReference>
<reference evidence="7 8" key="1">
    <citation type="submission" date="2018-12" db="EMBL/GenBank/DDBJ databases">
        <title>Amycolatopsis eburnea sp. nov. actinomycete associate with arbuscular mycorrhiza fungal spore.</title>
        <authorList>
            <person name="Lumyong S."/>
            <person name="Chaiya L."/>
        </authorList>
    </citation>
    <scope>NUCLEOTIDE SEQUENCE [LARGE SCALE GENOMIC DNA]</scope>
    <source>
        <strain evidence="7 8">GLM-1</strain>
    </source>
</reference>
<evidence type="ECO:0000256" key="3">
    <source>
        <dbReference type="ARBA" id="ARBA00023125"/>
    </source>
</evidence>
<dbReference type="InterPro" id="IPR050109">
    <property type="entry name" value="HTH-type_TetR-like_transc_reg"/>
</dbReference>
<evidence type="ECO:0000256" key="1">
    <source>
        <dbReference type="ARBA" id="ARBA00022491"/>
    </source>
</evidence>
<keyword evidence="4" id="KW-0804">Transcription</keyword>
<evidence type="ECO:0000256" key="4">
    <source>
        <dbReference type="ARBA" id="ARBA00023163"/>
    </source>
</evidence>
<proteinExistence type="predicted"/>
<dbReference type="SUPFAM" id="SSF46689">
    <property type="entry name" value="Homeodomain-like"/>
    <property type="match status" value="1"/>
</dbReference>
<feature type="DNA-binding region" description="H-T-H motif" evidence="5">
    <location>
        <begin position="28"/>
        <end position="47"/>
    </location>
</feature>
<dbReference type="Gene3D" id="1.10.10.60">
    <property type="entry name" value="Homeodomain-like"/>
    <property type="match status" value="1"/>
</dbReference>
<dbReference type="PRINTS" id="PR00455">
    <property type="entry name" value="HTHTETR"/>
</dbReference>
<evidence type="ECO:0000256" key="5">
    <source>
        <dbReference type="PROSITE-ProRule" id="PRU00335"/>
    </source>
</evidence>
<dbReference type="InterPro" id="IPR023772">
    <property type="entry name" value="DNA-bd_HTH_TetR-type_CS"/>
</dbReference>
<feature type="domain" description="HTH tetR-type" evidence="6">
    <location>
        <begin position="5"/>
        <end position="65"/>
    </location>
</feature>
<dbReference type="GO" id="GO:0000976">
    <property type="term" value="F:transcription cis-regulatory region binding"/>
    <property type="evidence" value="ECO:0007669"/>
    <property type="project" value="TreeGrafter"/>
</dbReference>
<dbReference type="PROSITE" id="PS01081">
    <property type="entry name" value="HTH_TETR_1"/>
    <property type="match status" value="1"/>
</dbReference>
<dbReference type="SUPFAM" id="SSF48498">
    <property type="entry name" value="Tetracyclin repressor-like, C-terminal domain"/>
    <property type="match status" value="1"/>
</dbReference>
<dbReference type="AlphaFoldDB" id="A0A3R9KLB1"/>
<dbReference type="PANTHER" id="PTHR30055:SF151">
    <property type="entry name" value="TRANSCRIPTIONAL REGULATORY PROTEIN"/>
    <property type="match status" value="1"/>
</dbReference>
<keyword evidence="3 5" id="KW-0238">DNA-binding</keyword>
<keyword evidence="1" id="KW-0678">Repressor</keyword>
<dbReference type="Pfam" id="PF02909">
    <property type="entry name" value="TetR_C_1"/>
    <property type="match status" value="1"/>
</dbReference>
<evidence type="ECO:0000256" key="2">
    <source>
        <dbReference type="ARBA" id="ARBA00023015"/>
    </source>
</evidence>
<sequence length="196" mass="21433">MGLVPLDRRQITEAALALLDEVGLADLSTRRLAARLGVSSPTLYWHVKDKAQLLDMLAEAICEDAFEIDETQDWRGQLAQGLHQFRTLLLEHRDAATLLRDRLPGPNRLAHIETTCGILLDAGFTPEDTAGIARLLTAHVLASVETPARPDPEFQHRLDGFPAVKALGPAFARTTADDLFALGTEVILDGLAVRLK</sequence>
<gene>
    <name evidence="7" type="ORF">EIY87_12795</name>
</gene>
<dbReference type="Pfam" id="PF00440">
    <property type="entry name" value="TetR_N"/>
    <property type="match status" value="1"/>
</dbReference>
<dbReference type="OrthoDB" id="3214072at2"/>
<dbReference type="Proteomes" id="UP000267081">
    <property type="component" value="Unassembled WGS sequence"/>
</dbReference>
<dbReference type="InterPro" id="IPR003012">
    <property type="entry name" value="Tet_transcr_reg_TetR"/>
</dbReference>
<protein>
    <submittedName>
        <fullName evidence="7">TetR family transcriptional regulator</fullName>
    </submittedName>
</protein>
<keyword evidence="8" id="KW-1185">Reference proteome</keyword>
<dbReference type="GO" id="GO:0045892">
    <property type="term" value="P:negative regulation of DNA-templated transcription"/>
    <property type="evidence" value="ECO:0007669"/>
    <property type="project" value="InterPro"/>
</dbReference>
<accession>A0A3R9KLB1</accession>
<dbReference type="GO" id="GO:0003700">
    <property type="term" value="F:DNA-binding transcription factor activity"/>
    <property type="evidence" value="ECO:0007669"/>
    <property type="project" value="TreeGrafter"/>
</dbReference>
<dbReference type="GO" id="GO:0046677">
    <property type="term" value="P:response to antibiotic"/>
    <property type="evidence" value="ECO:0007669"/>
    <property type="project" value="InterPro"/>
</dbReference>
<keyword evidence="2" id="KW-0805">Transcription regulation</keyword>
<dbReference type="PANTHER" id="PTHR30055">
    <property type="entry name" value="HTH-TYPE TRANSCRIPTIONAL REGULATOR RUTR"/>
    <property type="match status" value="1"/>
</dbReference>
<dbReference type="InterPro" id="IPR036271">
    <property type="entry name" value="Tet_transcr_reg_TetR-rel_C_sf"/>
</dbReference>
<dbReference type="PROSITE" id="PS50977">
    <property type="entry name" value="HTH_TETR_2"/>
    <property type="match status" value="1"/>
</dbReference>
<dbReference type="InterPro" id="IPR001647">
    <property type="entry name" value="HTH_TetR"/>
</dbReference>
<evidence type="ECO:0000313" key="7">
    <source>
        <dbReference type="EMBL" id="RSD19202.1"/>
    </source>
</evidence>
<dbReference type="EMBL" id="RSEC01000036">
    <property type="protein sequence ID" value="RSD19202.1"/>
    <property type="molecule type" value="Genomic_DNA"/>
</dbReference>
<comment type="caution">
    <text evidence="7">The sequence shown here is derived from an EMBL/GenBank/DDBJ whole genome shotgun (WGS) entry which is preliminary data.</text>
</comment>
<evidence type="ECO:0000313" key="8">
    <source>
        <dbReference type="Proteomes" id="UP000267081"/>
    </source>
</evidence>
<dbReference type="PRINTS" id="PR00400">
    <property type="entry name" value="TETREPRESSOR"/>
</dbReference>
<organism evidence="7 8">
    <name type="scientific">Amycolatopsis eburnea</name>
    <dbReference type="NCBI Taxonomy" id="2267691"/>
    <lineage>
        <taxon>Bacteria</taxon>
        <taxon>Bacillati</taxon>
        <taxon>Actinomycetota</taxon>
        <taxon>Actinomycetes</taxon>
        <taxon>Pseudonocardiales</taxon>
        <taxon>Pseudonocardiaceae</taxon>
        <taxon>Amycolatopsis</taxon>
    </lineage>
</organism>